<evidence type="ECO:0000256" key="1">
    <source>
        <dbReference type="SAM" id="MobiDB-lite"/>
    </source>
</evidence>
<protein>
    <submittedName>
        <fullName evidence="2">Uncharacterized protein</fullName>
    </submittedName>
</protein>
<dbReference type="EMBL" id="PNBA02000011">
    <property type="protein sequence ID" value="KAG6407733.1"/>
    <property type="molecule type" value="Genomic_DNA"/>
</dbReference>
<dbReference type="Proteomes" id="UP000298416">
    <property type="component" value="Unassembled WGS sequence"/>
</dbReference>
<evidence type="ECO:0000313" key="3">
    <source>
        <dbReference type="Proteomes" id="UP000298416"/>
    </source>
</evidence>
<feature type="region of interest" description="Disordered" evidence="1">
    <location>
        <begin position="53"/>
        <end position="157"/>
    </location>
</feature>
<reference evidence="2" key="2">
    <citation type="submission" date="2020-08" db="EMBL/GenBank/DDBJ databases">
        <title>Plant Genome Project.</title>
        <authorList>
            <person name="Zhang R.-G."/>
        </authorList>
    </citation>
    <scope>NUCLEOTIDE SEQUENCE</scope>
    <source>
        <strain evidence="2">Huo1</strain>
        <tissue evidence="2">Leaf</tissue>
    </source>
</reference>
<reference evidence="2" key="1">
    <citation type="submission" date="2018-01" db="EMBL/GenBank/DDBJ databases">
        <authorList>
            <person name="Mao J.F."/>
        </authorList>
    </citation>
    <scope>NUCLEOTIDE SEQUENCE</scope>
    <source>
        <strain evidence="2">Huo1</strain>
        <tissue evidence="2">Leaf</tissue>
    </source>
</reference>
<keyword evidence="3" id="KW-1185">Reference proteome</keyword>
<feature type="compositionally biased region" description="Low complexity" evidence="1">
    <location>
        <begin position="105"/>
        <end position="117"/>
    </location>
</feature>
<name>A0A8X8X8R5_SALSN</name>
<sequence length="157" mass="17152">MLHVFPTWRPAPECPRTLEELEAILKARNEAALAHEKSSLPFAFAQQSNLVESDRSAYNGDESSELDNRTAADPPPTTAATQSKPSKSTPSKQPTAADPAARAQSTTATPSPLPTTDPSRRPRHLSPPERDRRRRSARPAPSASRKTGATPPRTRRR</sequence>
<gene>
    <name evidence="2" type="ORF">SASPL_130730</name>
</gene>
<dbReference type="AlphaFoldDB" id="A0A8X8X8R5"/>
<organism evidence="2">
    <name type="scientific">Salvia splendens</name>
    <name type="common">Scarlet sage</name>
    <dbReference type="NCBI Taxonomy" id="180675"/>
    <lineage>
        <taxon>Eukaryota</taxon>
        <taxon>Viridiplantae</taxon>
        <taxon>Streptophyta</taxon>
        <taxon>Embryophyta</taxon>
        <taxon>Tracheophyta</taxon>
        <taxon>Spermatophyta</taxon>
        <taxon>Magnoliopsida</taxon>
        <taxon>eudicotyledons</taxon>
        <taxon>Gunneridae</taxon>
        <taxon>Pentapetalae</taxon>
        <taxon>asterids</taxon>
        <taxon>lamiids</taxon>
        <taxon>Lamiales</taxon>
        <taxon>Lamiaceae</taxon>
        <taxon>Nepetoideae</taxon>
        <taxon>Mentheae</taxon>
        <taxon>Salviinae</taxon>
        <taxon>Salvia</taxon>
        <taxon>Salvia subgen. Calosphace</taxon>
        <taxon>core Calosphace</taxon>
    </lineage>
</organism>
<comment type="caution">
    <text evidence="2">The sequence shown here is derived from an EMBL/GenBank/DDBJ whole genome shotgun (WGS) entry which is preliminary data.</text>
</comment>
<proteinExistence type="predicted"/>
<evidence type="ECO:0000313" key="2">
    <source>
        <dbReference type="EMBL" id="KAG6407733.1"/>
    </source>
</evidence>
<accession>A0A8X8X8R5</accession>
<feature type="compositionally biased region" description="Low complexity" evidence="1">
    <location>
        <begin position="78"/>
        <end position="95"/>
    </location>
</feature>